<protein>
    <submittedName>
        <fullName evidence="1">Uncharacterized protein</fullName>
    </submittedName>
</protein>
<dbReference type="Proteomes" id="UP001060085">
    <property type="component" value="Linkage Group LG03"/>
</dbReference>
<gene>
    <name evidence="1" type="ORF">M9H77_12446</name>
</gene>
<organism evidence="1 2">
    <name type="scientific">Catharanthus roseus</name>
    <name type="common">Madagascar periwinkle</name>
    <name type="synonym">Vinca rosea</name>
    <dbReference type="NCBI Taxonomy" id="4058"/>
    <lineage>
        <taxon>Eukaryota</taxon>
        <taxon>Viridiplantae</taxon>
        <taxon>Streptophyta</taxon>
        <taxon>Embryophyta</taxon>
        <taxon>Tracheophyta</taxon>
        <taxon>Spermatophyta</taxon>
        <taxon>Magnoliopsida</taxon>
        <taxon>eudicotyledons</taxon>
        <taxon>Gunneridae</taxon>
        <taxon>Pentapetalae</taxon>
        <taxon>asterids</taxon>
        <taxon>lamiids</taxon>
        <taxon>Gentianales</taxon>
        <taxon>Apocynaceae</taxon>
        <taxon>Rauvolfioideae</taxon>
        <taxon>Vinceae</taxon>
        <taxon>Catharanthinae</taxon>
        <taxon>Catharanthus</taxon>
    </lineage>
</organism>
<evidence type="ECO:0000313" key="2">
    <source>
        <dbReference type="Proteomes" id="UP001060085"/>
    </source>
</evidence>
<comment type="caution">
    <text evidence="1">The sequence shown here is derived from an EMBL/GenBank/DDBJ whole genome shotgun (WGS) entry which is preliminary data.</text>
</comment>
<name>A0ACC0BHF3_CATRO</name>
<proteinExistence type="predicted"/>
<evidence type="ECO:0000313" key="1">
    <source>
        <dbReference type="EMBL" id="KAI5672082.1"/>
    </source>
</evidence>
<keyword evidence="2" id="KW-1185">Reference proteome</keyword>
<accession>A0ACC0BHF3</accession>
<dbReference type="EMBL" id="CM044703">
    <property type="protein sequence ID" value="KAI5672082.1"/>
    <property type="molecule type" value="Genomic_DNA"/>
</dbReference>
<reference evidence="2" key="1">
    <citation type="journal article" date="2023" name="Nat. Plants">
        <title>Single-cell RNA sequencing provides a high-resolution roadmap for understanding the multicellular compartmentation of specialized metabolism.</title>
        <authorList>
            <person name="Sun S."/>
            <person name="Shen X."/>
            <person name="Li Y."/>
            <person name="Li Y."/>
            <person name="Wang S."/>
            <person name="Li R."/>
            <person name="Zhang H."/>
            <person name="Shen G."/>
            <person name="Guo B."/>
            <person name="Wei J."/>
            <person name="Xu J."/>
            <person name="St-Pierre B."/>
            <person name="Chen S."/>
            <person name="Sun C."/>
        </authorList>
    </citation>
    <scope>NUCLEOTIDE SEQUENCE [LARGE SCALE GENOMIC DNA]</scope>
</reference>
<sequence>MERGESSDSSLSKPFAGDVWAKLVPSDSRYADIALGLNETVICSEISISSPGKTEWCKISRNMDLVSATFQNRSETAILVDNMVVQDGDTAVIHCGSEIIPGSDGKGLLSYRFKLMPSEEPCEKKLKISLDAEHAKCCICLNIWHDVVTVAPCLHNFCNGCFSEWLKRSQEKRSSVICPQCRAVVQFVARNHFLHGIEEDLLQADQSLKRSADEITALDSYASVKSPLVITCGNKSRRKRTMSPLDEENSGELACPQCGAGFAGYQCNQSTVHLQCHACGGMMPSRMNLAVPQHCLGCDKAFCGAYWHAQGVPRSDFHPICSPETLKPIAERTITRIPFWVHEKNRHEQDITENCIRRMGRSLQDVITEWTTKLNNREIDRSRMPLNHAEMITSQTHTCNDCYGKLVSFLLYWFRVTLPKNVSFFYLLHYVL</sequence>